<evidence type="ECO:0000256" key="5">
    <source>
        <dbReference type="ARBA" id="ARBA00023015"/>
    </source>
</evidence>
<dbReference type="InterPro" id="IPR009061">
    <property type="entry name" value="DNA-bd_dom_put_sf"/>
</dbReference>
<comment type="caution">
    <text evidence="10">The sequence shown here is derived from an EMBL/GenBank/DDBJ whole genome shotgun (WGS) entry which is preliminary data.</text>
</comment>
<evidence type="ECO:0000259" key="9">
    <source>
        <dbReference type="PROSITE" id="PS50937"/>
    </source>
</evidence>
<dbReference type="OrthoDB" id="9802944at2"/>
<keyword evidence="3" id="KW-0408">Iron</keyword>
<gene>
    <name evidence="10" type="primary">soxR</name>
    <name evidence="10" type="ORF">C4K88_15130</name>
</gene>
<keyword evidence="7" id="KW-0804">Transcription</keyword>
<evidence type="ECO:0000256" key="4">
    <source>
        <dbReference type="ARBA" id="ARBA00023014"/>
    </source>
</evidence>
<dbReference type="PANTHER" id="PTHR30204">
    <property type="entry name" value="REDOX-CYCLING DRUG-SENSING TRANSCRIPTIONAL ACTIVATOR SOXR"/>
    <property type="match status" value="1"/>
</dbReference>
<evidence type="ECO:0000256" key="3">
    <source>
        <dbReference type="ARBA" id="ARBA00023004"/>
    </source>
</evidence>
<sequence>MPRSWPPPGTGPTASSTCPGGAWADAAPPGSPVHQESVLHGCAARKARRPRGYAGTTAPVTAPGRNVRVSSDQDLSVGQLAARSGMRVSALHFYERRGLITSRRTTGNQRRYDRSVLRRVAVIGAAQRAGIPLATVARAFAELPSDGVPDQADWQRLSAAWQQEIDKRIAQLEHLRDRLDGCIGCGCLSLAACGFVNPDDAAGSRGIRSTLLDPDPPI</sequence>
<dbReference type="InterPro" id="IPR015358">
    <property type="entry name" value="Tscrpt_reg_MerR_DNA-bd"/>
</dbReference>
<feature type="domain" description="HTH merR-type" evidence="9">
    <location>
        <begin position="74"/>
        <end position="142"/>
    </location>
</feature>
<evidence type="ECO:0000256" key="2">
    <source>
        <dbReference type="ARBA" id="ARBA00022723"/>
    </source>
</evidence>
<evidence type="ECO:0000256" key="7">
    <source>
        <dbReference type="ARBA" id="ARBA00023163"/>
    </source>
</evidence>
<evidence type="ECO:0000256" key="8">
    <source>
        <dbReference type="SAM" id="MobiDB-lite"/>
    </source>
</evidence>
<dbReference type="AlphaFoldDB" id="A0A2S5IUP3"/>
<keyword evidence="6" id="KW-0238">DNA-binding</keyword>
<dbReference type="GO" id="GO:0046872">
    <property type="term" value="F:metal ion binding"/>
    <property type="evidence" value="ECO:0007669"/>
    <property type="project" value="UniProtKB-KW"/>
</dbReference>
<dbReference type="Pfam" id="PF00376">
    <property type="entry name" value="MerR"/>
    <property type="match status" value="1"/>
</dbReference>
<dbReference type="SUPFAM" id="SSF46955">
    <property type="entry name" value="Putative DNA-binding domain"/>
    <property type="match status" value="1"/>
</dbReference>
<protein>
    <submittedName>
        <fullName evidence="10">Redox-sensitive transcriptional activator SoxR</fullName>
    </submittedName>
</protein>
<dbReference type="EMBL" id="PRKW01000006">
    <property type="protein sequence ID" value="PPB48283.1"/>
    <property type="molecule type" value="Genomic_DNA"/>
</dbReference>
<dbReference type="InterPro" id="IPR000551">
    <property type="entry name" value="MerR-type_HTH_dom"/>
</dbReference>
<dbReference type="Gene3D" id="1.10.1660.10">
    <property type="match status" value="1"/>
</dbReference>
<feature type="compositionally biased region" description="Pro residues" evidence="8">
    <location>
        <begin position="1"/>
        <end position="10"/>
    </location>
</feature>
<dbReference type="PROSITE" id="PS50937">
    <property type="entry name" value="HTH_MERR_2"/>
    <property type="match status" value="1"/>
</dbReference>
<dbReference type="GO" id="GO:0051537">
    <property type="term" value="F:2 iron, 2 sulfur cluster binding"/>
    <property type="evidence" value="ECO:0007669"/>
    <property type="project" value="UniProtKB-KW"/>
</dbReference>
<feature type="region of interest" description="Disordered" evidence="8">
    <location>
        <begin position="1"/>
        <end position="71"/>
    </location>
</feature>
<reference evidence="10 11" key="1">
    <citation type="journal article" date="2014" name="Int. J. Syst. Evol. Microbiol.">
        <title>Arthrobacter pityocampae sp. nov., isolated from Thaumetopoea pityocampa (Lep., Thaumetopoeidae).</title>
        <authorList>
            <person name="Ince I.A."/>
            <person name="Demirbag Z."/>
            <person name="Kati H."/>
        </authorList>
    </citation>
    <scope>NUCLEOTIDE SEQUENCE [LARGE SCALE GENOMIC DNA]</scope>
    <source>
        <strain evidence="10 11">Tp2</strain>
    </source>
</reference>
<dbReference type="SMART" id="SM00422">
    <property type="entry name" value="HTH_MERR"/>
    <property type="match status" value="1"/>
</dbReference>
<dbReference type="NCBIfam" id="TIGR01950">
    <property type="entry name" value="SoxR"/>
    <property type="match status" value="1"/>
</dbReference>
<proteinExistence type="predicted"/>
<keyword evidence="5" id="KW-0805">Transcription regulation</keyword>
<dbReference type="PRINTS" id="PR00040">
    <property type="entry name" value="HTHMERR"/>
</dbReference>
<organism evidence="10 11">
    <name type="scientific">Arthrobacter pityocampae</name>
    <dbReference type="NCBI Taxonomy" id="547334"/>
    <lineage>
        <taxon>Bacteria</taxon>
        <taxon>Bacillati</taxon>
        <taxon>Actinomycetota</taxon>
        <taxon>Actinomycetes</taxon>
        <taxon>Micrococcales</taxon>
        <taxon>Micrococcaceae</taxon>
        <taxon>Arthrobacter</taxon>
    </lineage>
</organism>
<dbReference type="Pfam" id="PF09278">
    <property type="entry name" value="MerR-DNA-bind"/>
    <property type="match status" value="1"/>
</dbReference>
<name>A0A2S5IUP3_9MICC</name>
<evidence type="ECO:0000313" key="10">
    <source>
        <dbReference type="EMBL" id="PPB48283.1"/>
    </source>
</evidence>
<evidence type="ECO:0000313" key="11">
    <source>
        <dbReference type="Proteomes" id="UP000239297"/>
    </source>
</evidence>
<dbReference type="GO" id="GO:0003677">
    <property type="term" value="F:DNA binding"/>
    <property type="evidence" value="ECO:0007669"/>
    <property type="project" value="UniProtKB-KW"/>
</dbReference>
<feature type="compositionally biased region" description="Low complexity" evidence="8">
    <location>
        <begin position="11"/>
        <end position="28"/>
    </location>
</feature>
<dbReference type="PANTHER" id="PTHR30204:SF0">
    <property type="entry name" value="REDOX-SENSITIVE TRANSCRIPTIONAL ACTIVATOR SOXR"/>
    <property type="match status" value="1"/>
</dbReference>
<keyword evidence="1" id="KW-0001">2Fe-2S</keyword>
<accession>A0A2S5IUP3</accession>
<evidence type="ECO:0000256" key="1">
    <source>
        <dbReference type="ARBA" id="ARBA00022714"/>
    </source>
</evidence>
<dbReference type="GO" id="GO:0006979">
    <property type="term" value="P:response to oxidative stress"/>
    <property type="evidence" value="ECO:0007669"/>
    <property type="project" value="InterPro"/>
</dbReference>
<dbReference type="InterPro" id="IPR047057">
    <property type="entry name" value="MerR_fam"/>
</dbReference>
<keyword evidence="11" id="KW-1185">Reference proteome</keyword>
<dbReference type="Proteomes" id="UP000239297">
    <property type="component" value="Unassembled WGS sequence"/>
</dbReference>
<keyword evidence="4" id="KW-0411">Iron-sulfur</keyword>
<keyword evidence="2" id="KW-0479">Metal-binding</keyword>
<dbReference type="InterPro" id="IPR010211">
    <property type="entry name" value="Redox-sen_tscrpt-act_SoxR"/>
</dbReference>
<evidence type="ECO:0000256" key="6">
    <source>
        <dbReference type="ARBA" id="ARBA00023125"/>
    </source>
</evidence>
<dbReference type="GO" id="GO:0003700">
    <property type="term" value="F:DNA-binding transcription factor activity"/>
    <property type="evidence" value="ECO:0007669"/>
    <property type="project" value="InterPro"/>
</dbReference>